<feature type="transmembrane region" description="Helical" evidence="17">
    <location>
        <begin position="396"/>
        <end position="417"/>
    </location>
</feature>
<dbReference type="NCBIfam" id="TIGR00367">
    <property type="entry name" value="calcium/sodium antiporter"/>
    <property type="match status" value="1"/>
</dbReference>
<sequence>MAMLLRTRKNKVALALRVTCVLSVTFTYLIIAVLSRNVPEDEPIQKNLETSFGRHLLALPSSNNTYQNIYPTIPSNLLGNATTTNKRNCTPPAINEFPSDGFTRVQRKQGWVIIHAFVACYLFILLAIVCDDYFVPAIQHFCDALSMSKDIAGATFMATASSSPELFINCVGTFVTEGDLGVGSIIGSAVFNVLAVPACCGLFGNMVLDLEWWPISRDSFVYGLSVILLVCFLQDGKIYFNEALTLVLVYTAYILLMCFNNYLSRGAHRVVAKFRKPKYYQVDESHPLLFKDQNGNAKGVCDILDAELTLKDCEDLEESTKIWEWPIEETAQGQLWWVLTWPISFILYMTMPDCRKHPKLSCITFAMCIIWIAGTSYTVAWLITIVGDTLDIPDSVMGLTFLAAGTSVPEAVSSVIVTNQGHGSMGISSSIGSNTFDILLCLGLPWMIKTGFYPKKPGQHWIKINSGGLTYSALSLLSTLVLLYLSIALNKFKLDWKVGLTCLLTYVGFLTLASLIELNVFFPVNLPVCDH</sequence>
<keyword evidence="20" id="KW-1185">Reference proteome</keyword>
<keyword evidence="9" id="KW-0106">Calcium</keyword>
<evidence type="ECO:0000259" key="18">
    <source>
        <dbReference type="Pfam" id="PF01699"/>
    </source>
</evidence>
<feature type="transmembrane region" description="Helical" evidence="17">
    <location>
        <begin position="110"/>
        <end position="130"/>
    </location>
</feature>
<keyword evidence="3" id="KW-0813">Transport</keyword>
<dbReference type="InterPro" id="IPR004837">
    <property type="entry name" value="NaCa_Exmemb"/>
</dbReference>
<evidence type="ECO:0000256" key="7">
    <source>
        <dbReference type="ARBA" id="ARBA00022692"/>
    </source>
</evidence>
<dbReference type="OrthoDB" id="2127281at2759"/>
<evidence type="ECO:0000256" key="13">
    <source>
        <dbReference type="ARBA" id="ARBA00023053"/>
    </source>
</evidence>
<comment type="subcellular location">
    <subcellularLocation>
        <location evidence="1">Membrane</location>
        <topology evidence="1">Multi-pass membrane protein</topology>
    </subcellularLocation>
</comment>
<accession>A0A9P0B8G6</accession>
<evidence type="ECO:0000256" key="15">
    <source>
        <dbReference type="ARBA" id="ARBA00023136"/>
    </source>
</evidence>
<keyword evidence="12 17" id="KW-1133">Transmembrane helix</keyword>
<dbReference type="GO" id="GO:0005262">
    <property type="term" value="F:calcium channel activity"/>
    <property type="evidence" value="ECO:0007669"/>
    <property type="project" value="TreeGrafter"/>
</dbReference>
<evidence type="ECO:0000256" key="4">
    <source>
        <dbReference type="ARBA" id="ARBA00022449"/>
    </source>
</evidence>
<evidence type="ECO:0000256" key="12">
    <source>
        <dbReference type="ARBA" id="ARBA00022989"/>
    </source>
</evidence>
<organism evidence="19 20">
    <name type="scientific">Brassicogethes aeneus</name>
    <name type="common">Rape pollen beetle</name>
    <name type="synonym">Meligethes aeneus</name>
    <dbReference type="NCBI Taxonomy" id="1431903"/>
    <lineage>
        <taxon>Eukaryota</taxon>
        <taxon>Metazoa</taxon>
        <taxon>Ecdysozoa</taxon>
        <taxon>Arthropoda</taxon>
        <taxon>Hexapoda</taxon>
        <taxon>Insecta</taxon>
        <taxon>Pterygota</taxon>
        <taxon>Neoptera</taxon>
        <taxon>Endopterygota</taxon>
        <taxon>Coleoptera</taxon>
        <taxon>Polyphaga</taxon>
        <taxon>Cucujiformia</taxon>
        <taxon>Nitidulidae</taxon>
        <taxon>Meligethinae</taxon>
        <taxon>Brassicogethes</taxon>
    </lineage>
</organism>
<dbReference type="Pfam" id="PF01699">
    <property type="entry name" value="Na_Ca_ex"/>
    <property type="match status" value="2"/>
</dbReference>
<dbReference type="InterPro" id="IPR044880">
    <property type="entry name" value="NCX_ion-bd_dom_sf"/>
</dbReference>
<dbReference type="GO" id="GO:0008273">
    <property type="term" value="F:calcium, potassium:sodium antiporter activity"/>
    <property type="evidence" value="ECO:0007669"/>
    <property type="project" value="TreeGrafter"/>
</dbReference>
<evidence type="ECO:0000256" key="11">
    <source>
        <dbReference type="ARBA" id="ARBA00022958"/>
    </source>
</evidence>
<feature type="transmembrane region" description="Helical" evidence="17">
    <location>
        <begin position="12"/>
        <end position="34"/>
    </location>
</feature>
<keyword evidence="16" id="KW-0739">Sodium transport</keyword>
<feature type="transmembrane region" description="Helical" evidence="17">
    <location>
        <begin position="468"/>
        <end position="486"/>
    </location>
</feature>
<evidence type="ECO:0000313" key="19">
    <source>
        <dbReference type="EMBL" id="CAH0557325.1"/>
    </source>
</evidence>
<evidence type="ECO:0000256" key="5">
    <source>
        <dbReference type="ARBA" id="ARBA00022538"/>
    </source>
</evidence>
<dbReference type="GO" id="GO:0006874">
    <property type="term" value="P:intracellular calcium ion homeostasis"/>
    <property type="evidence" value="ECO:0007669"/>
    <property type="project" value="TreeGrafter"/>
</dbReference>
<comment type="similarity">
    <text evidence="2">Belongs to the Ca(2+):cation antiporter (CaCA) (TC 2.A.19) family. SLC24A subfamily.</text>
</comment>
<gene>
    <name evidence="19" type="ORF">MELIAE_LOCUS8071</name>
</gene>
<evidence type="ECO:0000256" key="6">
    <source>
        <dbReference type="ARBA" id="ARBA00022568"/>
    </source>
</evidence>
<dbReference type="AlphaFoldDB" id="A0A9P0B8G6"/>
<dbReference type="FunFam" id="1.20.1420.30:FF:000009">
    <property type="entry name" value="sodium/potassium/calcium exchanger 5 isoform X2"/>
    <property type="match status" value="1"/>
</dbReference>
<evidence type="ECO:0000256" key="14">
    <source>
        <dbReference type="ARBA" id="ARBA00023065"/>
    </source>
</evidence>
<dbReference type="GO" id="GO:0005886">
    <property type="term" value="C:plasma membrane"/>
    <property type="evidence" value="ECO:0007669"/>
    <property type="project" value="TreeGrafter"/>
</dbReference>
<name>A0A9P0B8G6_BRAAE</name>
<protein>
    <recommendedName>
        <fullName evidence="18">Sodium/calcium exchanger membrane region domain-containing protein</fullName>
    </recommendedName>
</protein>
<feature type="domain" description="Sodium/calcium exchanger membrane region" evidence="18">
    <location>
        <begin position="362"/>
        <end position="513"/>
    </location>
</feature>
<proteinExistence type="inferred from homology"/>
<evidence type="ECO:0000313" key="20">
    <source>
        <dbReference type="Proteomes" id="UP001154078"/>
    </source>
</evidence>
<keyword evidence="5" id="KW-0633">Potassium transport</keyword>
<reference evidence="19" key="1">
    <citation type="submission" date="2021-12" db="EMBL/GenBank/DDBJ databases">
        <authorList>
            <person name="King R."/>
        </authorList>
    </citation>
    <scope>NUCLEOTIDE SEQUENCE</scope>
</reference>
<evidence type="ECO:0000256" key="8">
    <source>
        <dbReference type="ARBA" id="ARBA00022729"/>
    </source>
</evidence>
<dbReference type="Gene3D" id="1.20.1420.30">
    <property type="entry name" value="NCX, central ion-binding region"/>
    <property type="match status" value="2"/>
</dbReference>
<dbReference type="InterPro" id="IPR004481">
    <property type="entry name" value="K/Na/Ca-exchanger"/>
</dbReference>
<evidence type="ECO:0000256" key="16">
    <source>
        <dbReference type="ARBA" id="ARBA00023201"/>
    </source>
</evidence>
<feature type="transmembrane region" description="Helical" evidence="17">
    <location>
        <begin position="498"/>
        <end position="516"/>
    </location>
</feature>
<keyword evidence="6" id="KW-0109">Calcium transport</keyword>
<feature type="transmembrane region" description="Helical" evidence="17">
    <location>
        <begin position="243"/>
        <end position="263"/>
    </location>
</feature>
<feature type="transmembrane region" description="Helical" evidence="17">
    <location>
        <begin position="363"/>
        <end position="384"/>
    </location>
</feature>
<feature type="transmembrane region" description="Helical" evidence="17">
    <location>
        <begin position="189"/>
        <end position="208"/>
    </location>
</feature>
<evidence type="ECO:0000256" key="2">
    <source>
        <dbReference type="ARBA" id="ARBA00005364"/>
    </source>
</evidence>
<evidence type="ECO:0000256" key="17">
    <source>
        <dbReference type="SAM" id="Phobius"/>
    </source>
</evidence>
<feature type="transmembrane region" description="Helical" evidence="17">
    <location>
        <begin position="429"/>
        <end position="448"/>
    </location>
</feature>
<keyword evidence="7 17" id="KW-0812">Transmembrane</keyword>
<dbReference type="GO" id="GO:0015293">
    <property type="term" value="F:symporter activity"/>
    <property type="evidence" value="ECO:0007669"/>
    <property type="project" value="UniProtKB-KW"/>
</dbReference>
<keyword evidence="10" id="KW-0769">Symport</keyword>
<dbReference type="PANTHER" id="PTHR10846:SF73">
    <property type="entry name" value="SODIUM_CALCIUM EXCHANGER MEMBRANE REGION DOMAIN-CONTAINING PROTEIN"/>
    <property type="match status" value="1"/>
</dbReference>
<evidence type="ECO:0000256" key="9">
    <source>
        <dbReference type="ARBA" id="ARBA00022837"/>
    </source>
</evidence>
<feature type="domain" description="Sodium/calcium exchanger membrane region" evidence="18">
    <location>
        <begin position="116"/>
        <end position="258"/>
    </location>
</feature>
<feature type="transmembrane region" description="Helical" evidence="17">
    <location>
        <begin position="220"/>
        <end position="236"/>
    </location>
</feature>
<evidence type="ECO:0000256" key="10">
    <source>
        <dbReference type="ARBA" id="ARBA00022847"/>
    </source>
</evidence>
<keyword evidence="13" id="KW-0915">Sodium</keyword>
<dbReference type="PANTHER" id="PTHR10846">
    <property type="entry name" value="SODIUM/POTASSIUM/CALCIUM EXCHANGER"/>
    <property type="match status" value="1"/>
</dbReference>
<evidence type="ECO:0000256" key="3">
    <source>
        <dbReference type="ARBA" id="ARBA00022448"/>
    </source>
</evidence>
<dbReference type="EMBL" id="OV121136">
    <property type="protein sequence ID" value="CAH0557325.1"/>
    <property type="molecule type" value="Genomic_DNA"/>
</dbReference>
<keyword evidence="8" id="KW-0732">Signal</keyword>
<keyword evidence="14" id="KW-0406">Ion transport</keyword>
<dbReference type="Proteomes" id="UP001154078">
    <property type="component" value="Chromosome 5"/>
</dbReference>
<keyword evidence="4" id="KW-0050">Antiport</keyword>
<keyword evidence="11" id="KW-0630">Potassium</keyword>
<keyword evidence="15 17" id="KW-0472">Membrane</keyword>
<evidence type="ECO:0000256" key="1">
    <source>
        <dbReference type="ARBA" id="ARBA00004141"/>
    </source>
</evidence>